<reference evidence="3 4" key="1">
    <citation type="submission" date="2019-02" db="EMBL/GenBank/DDBJ databases">
        <title>Bacterial novel species Emticicia sp. 17J42-9 isolated from soil.</title>
        <authorList>
            <person name="Jung H.-Y."/>
        </authorList>
    </citation>
    <scope>NUCLEOTIDE SEQUENCE [LARGE SCALE GENOMIC DNA]</scope>
    <source>
        <strain evidence="3 4">17J42-9</strain>
    </source>
</reference>
<name>A0A4Q5M2V2_9BACT</name>
<evidence type="ECO:0000313" key="3">
    <source>
        <dbReference type="EMBL" id="RYU96621.1"/>
    </source>
</evidence>
<protein>
    <submittedName>
        <fullName evidence="3">DUF4349 domain-containing protein</fullName>
    </submittedName>
</protein>
<keyword evidence="4" id="KW-1185">Reference proteome</keyword>
<proteinExistence type="predicted"/>
<dbReference type="AlphaFoldDB" id="A0A4Q5M2V2"/>
<keyword evidence="1" id="KW-1133">Transmembrane helix</keyword>
<gene>
    <name evidence="3" type="ORF">EWM59_05580</name>
</gene>
<feature type="domain" description="DUF4349" evidence="2">
    <location>
        <begin position="62"/>
        <end position="297"/>
    </location>
</feature>
<dbReference type="EMBL" id="SEWF01000006">
    <property type="protein sequence ID" value="RYU96621.1"/>
    <property type="molecule type" value="Genomic_DNA"/>
</dbReference>
<dbReference type="OrthoDB" id="5381491at2"/>
<dbReference type="RefSeq" id="WP_130019956.1">
    <property type="nucleotide sequence ID" value="NZ_SEWF01000006.1"/>
</dbReference>
<dbReference type="PROSITE" id="PS51257">
    <property type="entry name" value="PROKAR_LIPOPROTEIN"/>
    <property type="match status" value="1"/>
</dbReference>
<feature type="transmembrane region" description="Helical" evidence="1">
    <location>
        <begin position="276"/>
        <end position="298"/>
    </location>
</feature>
<dbReference type="Pfam" id="PF14257">
    <property type="entry name" value="DUF4349"/>
    <property type="match status" value="1"/>
</dbReference>
<dbReference type="InterPro" id="IPR025645">
    <property type="entry name" value="DUF4349"/>
</dbReference>
<evidence type="ECO:0000256" key="1">
    <source>
        <dbReference type="SAM" id="Phobius"/>
    </source>
</evidence>
<evidence type="ECO:0000259" key="2">
    <source>
        <dbReference type="Pfam" id="PF14257"/>
    </source>
</evidence>
<comment type="caution">
    <text evidence="3">The sequence shown here is derived from an EMBL/GenBank/DDBJ whole genome shotgun (WGS) entry which is preliminary data.</text>
</comment>
<evidence type="ECO:0000313" key="4">
    <source>
        <dbReference type="Proteomes" id="UP000293162"/>
    </source>
</evidence>
<keyword evidence="1" id="KW-0472">Membrane</keyword>
<dbReference type="Proteomes" id="UP000293162">
    <property type="component" value="Unassembled WGS sequence"/>
</dbReference>
<organism evidence="3 4">
    <name type="scientific">Emticicia agri</name>
    <dbReference type="NCBI Taxonomy" id="2492393"/>
    <lineage>
        <taxon>Bacteria</taxon>
        <taxon>Pseudomonadati</taxon>
        <taxon>Bacteroidota</taxon>
        <taxon>Cytophagia</taxon>
        <taxon>Cytophagales</taxon>
        <taxon>Leadbetterellaceae</taxon>
        <taxon>Emticicia</taxon>
    </lineage>
</organism>
<accession>A0A4Q5M2V2</accession>
<keyword evidence="1" id="KW-0812">Transmembrane</keyword>
<sequence>MRFNFSSKAVLFGAMGCFFMACSSKYESQSNLQEQYADTTMVDEAKEPISEPEKSVATQPERKFVRTADLQFKVKDVRKSSEQLEDLTIKYGGFVTYAHMHSDEQNKKTVIISEDSLLQVSTINIENDISIRVPNRYLLDVLKEINSMMLYVDHRTIKAEDVRLQMLSNELANKRQEKFVERNQRVHQNRKGNIGAAVEAEESLLDHQAVADNHKMQNLSLQDQVDFSTLTIKLYQAAFLNKVMIENREGIENYRPNVFVRIWDSVKTGWLFVEDLIVILIRLWVFILLGGIGLWYWLYKRKSSVA</sequence>